<evidence type="ECO:0000313" key="1">
    <source>
        <dbReference type="EMBL" id="TNV73727.1"/>
    </source>
</evidence>
<dbReference type="AlphaFoldDB" id="A0A8J8SWS8"/>
<sequence length="204" mass="22994">MDGLRLGAPLIIDDIGQTTEVGFPSQKSTKFLKYFAYSGFLNSCSEQHERKLLAIFLFTSLVKQSKSSSTALCRRFPLLVFSMNICTIVSSKFFLIRYITNASSFTLMIALQNFTIHKLSNLLSNLLNLLTLSMTSYYTAKMRKRKACSWAHFVISWTTSEREYSRDLLQWIVCRSVEGLEDLESSNATGWEAPSSIGAFSSAV</sequence>
<organism evidence="1 2">
    <name type="scientific">Halteria grandinella</name>
    <dbReference type="NCBI Taxonomy" id="5974"/>
    <lineage>
        <taxon>Eukaryota</taxon>
        <taxon>Sar</taxon>
        <taxon>Alveolata</taxon>
        <taxon>Ciliophora</taxon>
        <taxon>Intramacronucleata</taxon>
        <taxon>Spirotrichea</taxon>
        <taxon>Stichotrichia</taxon>
        <taxon>Sporadotrichida</taxon>
        <taxon>Halteriidae</taxon>
        <taxon>Halteria</taxon>
    </lineage>
</organism>
<evidence type="ECO:0000313" key="2">
    <source>
        <dbReference type="Proteomes" id="UP000785679"/>
    </source>
</evidence>
<dbReference type="Proteomes" id="UP000785679">
    <property type="component" value="Unassembled WGS sequence"/>
</dbReference>
<gene>
    <name evidence="1" type="ORF">FGO68_gene10515</name>
</gene>
<reference evidence="1" key="1">
    <citation type="submission" date="2019-06" db="EMBL/GenBank/DDBJ databases">
        <authorList>
            <person name="Zheng W."/>
        </authorList>
    </citation>
    <scope>NUCLEOTIDE SEQUENCE</scope>
    <source>
        <strain evidence="1">QDHG01</strain>
    </source>
</reference>
<accession>A0A8J8SWS8</accession>
<dbReference type="EMBL" id="RRYP01018217">
    <property type="protein sequence ID" value="TNV73727.1"/>
    <property type="molecule type" value="Genomic_DNA"/>
</dbReference>
<protein>
    <submittedName>
        <fullName evidence="1">Uncharacterized protein</fullName>
    </submittedName>
</protein>
<proteinExistence type="predicted"/>
<name>A0A8J8SWS8_HALGN</name>
<comment type="caution">
    <text evidence="1">The sequence shown here is derived from an EMBL/GenBank/DDBJ whole genome shotgun (WGS) entry which is preliminary data.</text>
</comment>
<keyword evidence="2" id="KW-1185">Reference proteome</keyword>